<protein>
    <recommendedName>
        <fullName evidence="4">phosphatidylinositol-3,4,5-trisphosphate 5-phosphatase</fullName>
        <ecNumber evidence="4">3.1.3.86</ecNumber>
    </recommendedName>
</protein>
<feature type="compositionally biased region" description="Pro residues" evidence="14">
    <location>
        <begin position="874"/>
        <end position="884"/>
    </location>
</feature>
<keyword evidence="8" id="KW-0391">Immunity</keyword>
<name>A0A452UGR7_URSMA</name>
<dbReference type="GO" id="GO:0045659">
    <property type="term" value="P:negative regulation of neutrophil differentiation"/>
    <property type="evidence" value="ECO:0007669"/>
    <property type="project" value="TreeGrafter"/>
</dbReference>
<dbReference type="InterPro" id="IPR000300">
    <property type="entry name" value="IPPc"/>
</dbReference>
<dbReference type="GO" id="GO:0045779">
    <property type="term" value="P:negative regulation of bone resorption"/>
    <property type="evidence" value="ECO:0007669"/>
    <property type="project" value="TreeGrafter"/>
</dbReference>
<evidence type="ECO:0000256" key="14">
    <source>
        <dbReference type="SAM" id="MobiDB-lite"/>
    </source>
</evidence>
<keyword evidence="7" id="KW-0378">Hydrolase</keyword>
<dbReference type="GO" id="GO:0002376">
    <property type="term" value="P:immune system process"/>
    <property type="evidence" value="ECO:0007669"/>
    <property type="project" value="UniProtKB-KW"/>
</dbReference>
<feature type="domain" description="SH2" evidence="15">
    <location>
        <begin position="8"/>
        <end position="94"/>
    </location>
</feature>
<feature type="compositionally biased region" description="Low complexity" evidence="14">
    <location>
        <begin position="885"/>
        <end position="906"/>
    </location>
</feature>
<dbReference type="GO" id="GO:0034485">
    <property type="term" value="F:phosphatidylinositol-3,4,5-trisphosphate 5-phosphatase activity"/>
    <property type="evidence" value="ECO:0007669"/>
    <property type="project" value="UniProtKB-EC"/>
</dbReference>
<reference evidence="16" key="1">
    <citation type="submission" date="2019-03" db="UniProtKB">
        <authorList>
            <consortium name="Ensembl"/>
        </authorList>
    </citation>
    <scope>IDENTIFICATION</scope>
</reference>
<dbReference type="PROSITE" id="PS50001">
    <property type="entry name" value="SH2"/>
    <property type="match status" value="1"/>
</dbReference>
<dbReference type="PANTHER" id="PTHR46051:SF3">
    <property type="entry name" value="PHOSPHATIDYLINOSITOL 3,4,5-TRISPHOSPHATE 5-PHOSPHATASE 1"/>
    <property type="match status" value="1"/>
</dbReference>
<evidence type="ECO:0000256" key="2">
    <source>
        <dbReference type="ARBA" id="ARBA00004245"/>
    </source>
</evidence>
<dbReference type="GO" id="GO:0005829">
    <property type="term" value="C:cytosol"/>
    <property type="evidence" value="ECO:0007669"/>
    <property type="project" value="TreeGrafter"/>
</dbReference>
<dbReference type="SUPFAM" id="SSF56219">
    <property type="entry name" value="DNase I-like"/>
    <property type="match status" value="1"/>
</dbReference>
<evidence type="ECO:0000256" key="10">
    <source>
        <dbReference type="ARBA" id="ARBA00023036"/>
    </source>
</evidence>
<evidence type="ECO:0000259" key="15">
    <source>
        <dbReference type="PROSITE" id="PS50001"/>
    </source>
</evidence>
<dbReference type="GO" id="GO:0050776">
    <property type="term" value="P:regulation of immune response"/>
    <property type="evidence" value="ECO:0007669"/>
    <property type="project" value="TreeGrafter"/>
</dbReference>
<dbReference type="EC" id="3.1.3.86" evidence="4"/>
<dbReference type="CDD" id="cd09100">
    <property type="entry name" value="INPP5c_SHIP1-INPP5D"/>
    <property type="match status" value="1"/>
</dbReference>
<evidence type="ECO:0000256" key="11">
    <source>
        <dbReference type="ARBA" id="ARBA00023136"/>
    </source>
</evidence>
<evidence type="ECO:0000256" key="3">
    <source>
        <dbReference type="ARBA" id="ARBA00008734"/>
    </source>
</evidence>
<evidence type="ECO:0000256" key="12">
    <source>
        <dbReference type="ARBA" id="ARBA00023212"/>
    </source>
</evidence>
<keyword evidence="6" id="KW-0597">Phosphoprotein</keyword>
<dbReference type="GO" id="GO:0016020">
    <property type="term" value="C:membrane"/>
    <property type="evidence" value="ECO:0007669"/>
    <property type="project" value="UniProtKB-SubCell"/>
</dbReference>
<dbReference type="PANTHER" id="PTHR46051">
    <property type="entry name" value="SH2 DOMAIN-CONTAINING PROTEIN"/>
    <property type="match status" value="1"/>
</dbReference>
<evidence type="ECO:0000256" key="6">
    <source>
        <dbReference type="ARBA" id="ARBA00022553"/>
    </source>
</evidence>
<dbReference type="GO" id="GO:0005856">
    <property type="term" value="C:cytoskeleton"/>
    <property type="evidence" value="ECO:0007669"/>
    <property type="project" value="UniProtKB-SubCell"/>
</dbReference>
<dbReference type="AlphaFoldDB" id="A0A452UGR7"/>
<dbReference type="FunFam" id="3.30.505.10:FF:000035">
    <property type="entry name" value="phosphatidylinositol 3,4,5-trisphosphate 5-phosphatase 1"/>
    <property type="match status" value="1"/>
</dbReference>
<keyword evidence="11" id="KW-0472">Membrane</keyword>
<accession>A0A452UGR7</accession>
<evidence type="ECO:0000256" key="9">
    <source>
        <dbReference type="ARBA" id="ARBA00022999"/>
    </source>
</evidence>
<dbReference type="FunFam" id="3.60.10.10:FF:000005">
    <property type="entry name" value="phosphatidylinositol 3,4,5-trisphosphate 5-phosphatase 1"/>
    <property type="match status" value="1"/>
</dbReference>
<dbReference type="Pfam" id="PF24147">
    <property type="entry name" value="C2_SHIP1-2_2nd"/>
    <property type="match status" value="1"/>
</dbReference>
<keyword evidence="10" id="KW-0729">SH3-binding</keyword>
<evidence type="ECO:0000313" key="16">
    <source>
        <dbReference type="Ensembl" id="ENSUMAP00000020087"/>
    </source>
</evidence>
<comment type="subcellular location">
    <subcellularLocation>
        <location evidence="2">Cytoplasm</location>
        <location evidence="2">Cytoskeleton</location>
    </subcellularLocation>
    <subcellularLocation>
        <location evidence="1">Membrane</location>
        <topology evidence="1">Peripheral membrane protein</topology>
    </subcellularLocation>
</comment>
<dbReference type="GO" id="GO:0017124">
    <property type="term" value="F:SH3 domain binding"/>
    <property type="evidence" value="ECO:0007669"/>
    <property type="project" value="UniProtKB-KW"/>
</dbReference>
<feature type="region of interest" description="Disordered" evidence="14">
    <location>
        <begin position="97"/>
        <end position="126"/>
    </location>
</feature>
<dbReference type="InterPro" id="IPR036860">
    <property type="entry name" value="SH2_dom_sf"/>
</dbReference>
<dbReference type="SMART" id="SM00128">
    <property type="entry name" value="IPPc"/>
    <property type="match status" value="1"/>
</dbReference>
<dbReference type="Gene3D" id="3.30.505.10">
    <property type="entry name" value="SH2 domain"/>
    <property type="match status" value="1"/>
</dbReference>
<evidence type="ECO:0000256" key="8">
    <source>
        <dbReference type="ARBA" id="ARBA00022859"/>
    </source>
</evidence>
<dbReference type="Ensembl" id="ENSUMAT00000023799.1">
    <property type="protein sequence ID" value="ENSUMAP00000020087.1"/>
    <property type="gene ID" value="ENSUMAG00000014489.1"/>
</dbReference>
<dbReference type="Pfam" id="PF24150">
    <property type="entry name" value="C2_SHIP1-2_first"/>
    <property type="match status" value="1"/>
</dbReference>
<dbReference type="GO" id="GO:0009968">
    <property type="term" value="P:negative regulation of signal transduction"/>
    <property type="evidence" value="ECO:0007669"/>
    <property type="project" value="TreeGrafter"/>
</dbReference>
<dbReference type="Pfam" id="PF22669">
    <property type="entry name" value="Exo_endo_phos2"/>
    <property type="match status" value="1"/>
</dbReference>
<dbReference type="SUPFAM" id="SSF55550">
    <property type="entry name" value="SH2 domain"/>
    <property type="match status" value="1"/>
</dbReference>
<dbReference type="GO" id="GO:0046856">
    <property type="term" value="P:phosphatidylinositol dephosphorylation"/>
    <property type="evidence" value="ECO:0007669"/>
    <property type="project" value="InterPro"/>
</dbReference>
<evidence type="ECO:0000256" key="1">
    <source>
        <dbReference type="ARBA" id="ARBA00004170"/>
    </source>
</evidence>
<proteinExistence type="inferred from homology"/>
<dbReference type="InterPro" id="IPR036691">
    <property type="entry name" value="Endo/exonu/phosph_ase_sf"/>
</dbReference>
<feature type="compositionally biased region" description="Acidic residues" evidence="14">
    <location>
        <begin position="97"/>
        <end position="110"/>
    </location>
</feature>
<evidence type="ECO:0000256" key="5">
    <source>
        <dbReference type="ARBA" id="ARBA00022490"/>
    </source>
</evidence>
<organism evidence="16">
    <name type="scientific">Ursus maritimus</name>
    <name type="common">Polar bear</name>
    <name type="synonym">Thalarctos maritimus</name>
    <dbReference type="NCBI Taxonomy" id="29073"/>
    <lineage>
        <taxon>Eukaryota</taxon>
        <taxon>Metazoa</taxon>
        <taxon>Chordata</taxon>
        <taxon>Craniata</taxon>
        <taxon>Vertebrata</taxon>
        <taxon>Euteleostomi</taxon>
        <taxon>Mammalia</taxon>
        <taxon>Eutheria</taxon>
        <taxon>Laurasiatheria</taxon>
        <taxon>Carnivora</taxon>
        <taxon>Caniformia</taxon>
        <taxon>Ursidae</taxon>
        <taxon>Ursus</taxon>
    </lineage>
</organism>
<dbReference type="CDD" id="cd10343">
    <property type="entry name" value="SH2_SHIP"/>
    <property type="match status" value="1"/>
</dbReference>
<comment type="similarity">
    <text evidence="3">Belongs to the inositol 1,4,5-trisphosphate 5-phosphatase family.</text>
</comment>
<sequence length="920" mass="103585">WSYPWFSAEELLSRTGKDGSFLVRASESISRAYALCVLYRNCVYTYRILPNEDDKFTVQASEGVPMRFFTKLDQLIEFYKKENMGLVTHLQYPVPLEEEDAGDEPEEETEGVLSPPELPPRNIPLSAGPCEAKEVPLSSENLRATEVSRPSLSETLFQRLQSMDTSGLPEEHLKAIQDYLSTQLALDSDFVKTGSSSLPHLKKLTILLCKELPLTLSPEEAAFPAPPCLKGLVRLHPQVKALLHEGTESPHRRSLIPPVTFEVKSESLGIPQKLQLKVDVEAGKLIIKKSKDGSEDKFYTHNKILQLIKSQKFLNKLVILVETEKEKTLRKEYVFADSKKREGFCQLLQQMKNKHSEQPEPDMITIFIGTWNMGNAPPPKKITSWFLSKGQGKTRDDSADYIPHDIYVIGTQEDPLGEKEWLEILKHSLQEITSMTFKTIAIHTLWNIRIVVLAKPEHENRISHICTDNVKTGIANTLGNKGAVGVSFMFNGTSLGFVNSHLTSGSEKKLRRNQNYMSILRFLALGDKKLSPFNITHRFTHLFWLGDLNYRVELPTWEAEAIVQKIKQQQYADLLSHDQLLTERKEQKVFLHFEEEEITFAPTYRFERLTRDKYAYTKQKATGMKYNLPSWCDRVLWKSYPLVHVVCQSYGSTSDIMTSDHSPVFATFEAGVTSQFVSKNGPGTVDSQGQIEFLRCFATLKTKSQTKFYLEFHSSCLESKWALTGGSNRVPFPVQLKPIISDPEYLLDQHILISIKSSDSDESYGEGCIALRLEATETQLPIYTPLTHHGEMTGHFRGEIKLQTSQGKMREKLYGEVPPGSGSSITEIINPNYMGVVPFGHMKQSLSPDQQPAAWSYDQPLKDSSLGPGRGESPPTPPSQPPVSPKKFSSSTAARAFSSSSPLPSLVFTTGEPDPRIEAA</sequence>
<dbReference type="Gene3D" id="3.60.10.10">
    <property type="entry name" value="Endonuclease/exonuclease/phosphatase"/>
    <property type="match status" value="1"/>
</dbReference>
<evidence type="ECO:0000256" key="7">
    <source>
        <dbReference type="ARBA" id="ARBA00022801"/>
    </source>
</evidence>
<dbReference type="Pfam" id="PF00017">
    <property type="entry name" value="SH2"/>
    <property type="match status" value="1"/>
</dbReference>
<dbReference type="GO" id="GO:0045579">
    <property type="term" value="P:positive regulation of B cell differentiation"/>
    <property type="evidence" value="ECO:0007669"/>
    <property type="project" value="TreeGrafter"/>
</dbReference>
<evidence type="ECO:0000256" key="13">
    <source>
        <dbReference type="PROSITE-ProRule" id="PRU00191"/>
    </source>
</evidence>
<evidence type="ECO:0000256" key="4">
    <source>
        <dbReference type="ARBA" id="ARBA00012981"/>
    </source>
</evidence>
<gene>
    <name evidence="16" type="primary">INPP5D</name>
</gene>
<dbReference type="SMART" id="SM00252">
    <property type="entry name" value="SH2"/>
    <property type="match status" value="1"/>
</dbReference>
<keyword evidence="12" id="KW-0206">Cytoskeleton</keyword>
<feature type="region of interest" description="Disordered" evidence="14">
    <location>
        <begin position="844"/>
        <end position="920"/>
    </location>
</feature>
<dbReference type="InterPro" id="IPR057510">
    <property type="entry name" value="C2_SHIP1-2_first"/>
</dbReference>
<keyword evidence="9 13" id="KW-0727">SH2 domain</keyword>
<dbReference type="GeneTree" id="ENSGT00940000156202"/>
<dbReference type="InterPro" id="IPR000980">
    <property type="entry name" value="SH2"/>
</dbReference>
<dbReference type="InterPro" id="IPR057509">
    <property type="entry name" value="C2_SHIP1-2_2nd"/>
</dbReference>
<keyword evidence="5" id="KW-0963">Cytoplasm</keyword>